<dbReference type="InterPro" id="IPR004843">
    <property type="entry name" value="Calcineurin-like_PHP"/>
</dbReference>
<dbReference type="PANTHER" id="PTHR42850:SF4">
    <property type="entry name" value="ZINC-DEPENDENT ENDOPOLYPHOSPHATASE"/>
    <property type="match status" value="1"/>
</dbReference>
<dbReference type="GO" id="GO:0008803">
    <property type="term" value="F:bis(5'-nucleosyl)-tetraphosphatase (symmetrical) activity"/>
    <property type="evidence" value="ECO:0007669"/>
    <property type="project" value="TreeGrafter"/>
</dbReference>
<dbReference type="AlphaFoldDB" id="A0A219B2L7"/>
<dbReference type="PANTHER" id="PTHR42850">
    <property type="entry name" value="METALLOPHOSPHOESTERASE"/>
    <property type="match status" value="1"/>
</dbReference>
<dbReference type="GO" id="GO:0110154">
    <property type="term" value="P:RNA decapping"/>
    <property type="evidence" value="ECO:0007669"/>
    <property type="project" value="TreeGrafter"/>
</dbReference>
<dbReference type="InterPro" id="IPR029052">
    <property type="entry name" value="Metallo-depent_PP-like"/>
</dbReference>
<dbReference type="SUPFAM" id="SSF56300">
    <property type="entry name" value="Metallo-dependent phosphatases"/>
    <property type="match status" value="1"/>
</dbReference>
<sequence length="251" mass="28323">MKFLFKKNKKALPSIPSGTRIYAVGDIHGRRDLLDALLERIAADLKGFEGHSEIVFLGDYIDRGPDSAGVIDRLIEGPEPADSWVYLKGNHDHFATFLLEDDDWKKDHLKAWISNGGDEALKSWGVSTRLLVSGKSEEIVDAFRLALPKAHRKFFRALKLDYRVGDYLFVHAGIRPGVPLEEQDERDLMWIRGDFLRHRKGFGVHVVHGHTISKDVDEQKNRTGIDTGAYMTGTLTALVLEGAERRYIATD</sequence>
<comment type="caution">
    <text evidence="2">The sequence shown here is derived from an EMBL/GenBank/DDBJ whole genome shotgun (WGS) entry which is preliminary data.</text>
</comment>
<gene>
    <name evidence="2" type="ORF">B5C34_02155</name>
</gene>
<feature type="domain" description="Calcineurin-like phosphoesterase" evidence="1">
    <location>
        <begin position="20"/>
        <end position="212"/>
    </location>
</feature>
<dbReference type="Gene3D" id="3.60.21.10">
    <property type="match status" value="1"/>
</dbReference>
<dbReference type="GO" id="GO:0005737">
    <property type="term" value="C:cytoplasm"/>
    <property type="evidence" value="ECO:0007669"/>
    <property type="project" value="TreeGrafter"/>
</dbReference>
<evidence type="ECO:0000313" key="3">
    <source>
        <dbReference type="Proteomes" id="UP000198462"/>
    </source>
</evidence>
<dbReference type="EMBL" id="NFZT01000001">
    <property type="protein sequence ID" value="OWV32373.1"/>
    <property type="molecule type" value="Genomic_DNA"/>
</dbReference>
<dbReference type="Pfam" id="PF00149">
    <property type="entry name" value="Metallophos"/>
    <property type="match status" value="1"/>
</dbReference>
<keyword evidence="3" id="KW-1185">Reference proteome</keyword>
<dbReference type="GO" id="GO:0016791">
    <property type="term" value="F:phosphatase activity"/>
    <property type="evidence" value="ECO:0007669"/>
    <property type="project" value="TreeGrafter"/>
</dbReference>
<protein>
    <recommendedName>
        <fullName evidence="1">Calcineurin-like phosphoesterase domain-containing protein</fullName>
    </recommendedName>
</protein>
<dbReference type="InterPro" id="IPR050126">
    <property type="entry name" value="Ap4A_hydrolase"/>
</dbReference>
<evidence type="ECO:0000313" key="2">
    <source>
        <dbReference type="EMBL" id="OWV32373.1"/>
    </source>
</evidence>
<accession>A0A219B2L7</accession>
<dbReference type="Proteomes" id="UP000198462">
    <property type="component" value="Unassembled WGS sequence"/>
</dbReference>
<name>A0A219B2L7_9SPHN</name>
<reference evidence="3" key="1">
    <citation type="submission" date="2017-05" db="EMBL/GenBank/DDBJ databases">
        <authorList>
            <person name="Lin X."/>
        </authorList>
    </citation>
    <scope>NUCLEOTIDE SEQUENCE [LARGE SCALE GENOMIC DNA]</scope>
    <source>
        <strain evidence="3">JLT2012</strain>
    </source>
</reference>
<dbReference type="CDD" id="cd00144">
    <property type="entry name" value="MPP_PPP_family"/>
    <property type="match status" value="1"/>
</dbReference>
<dbReference type="OrthoDB" id="9807890at2"/>
<proteinExistence type="predicted"/>
<organism evidence="2 3">
    <name type="scientific">Pacificimonas flava</name>
    <dbReference type="NCBI Taxonomy" id="1234595"/>
    <lineage>
        <taxon>Bacteria</taxon>
        <taxon>Pseudomonadati</taxon>
        <taxon>Pseudomonadota</taxon>
        <taxon>Alphaproteobacteria</taxon>
        <taxon>Sphingomonadales</taxon>
        <taxon>Sphingosinicellaceae</taxon>
        <taxon>Pacificimonas</taxon>
    </lineage>
</organism>
<evidence type="ECO:0000259" key="1">
    <source>
        <dbReference type="Pfam" id="PF00149"/>
    </source>
</evidence>